<dbReference type="SUPFAM" id="SSF75304">
    <property type="entry name" value="Amidase signature (AS) enzymes"/>
    <property type="match status" value="1"/>
</dbReference>
<dbReference type="InterPro" id="IPR020556">
    <property type="entry name" value="Amidase_CS"/>
</dbReference>
<dbReference type="InterPro" id="IPR036928">
    <property type="entry name" value="AS_sf"/>
</dbReference>
<dbReference type="GO" id="GO:0016740">
    <property type="term" value="F:transferase activity"/>
    <property type="evidence" value="ECO:0007669"/>
    <property type="project" value="UniProtKB-KW"/>
</dbReference>
<dbReference type="Pfam" id="PF01425">
    <property type="entry name" value="Amidase"/>
    <property type="match status" value="1"/>
</dbReference>
<keyword evidence="2" id="KW-0436">Ligase</keyword>
<gene>
    <name evidence="2" type="primary">gatA_1</name>
    <name evidence="2" type="ORF">PAM7066_01865</name>
</gene>
<evidence type="ECO:0000313" key="3">
    <source>
        <dbReference type="Proteomes" id="UP000193870"/>
    </source>
</evidence>
<dbReference type="PROSITE" id="PS00571">
    <property type="entry name" value="AMIDASES"/>
    <property type="match status" value="1"/>
</dbReference>
<sequence>MRDWTGKSAADLGRGIEAGRLDPVELAEAMLAAIDAHDLSSCIYARTTPDRARAEALAARKRARAGVRKGPLDGVPISWKDLYDTAGIATEAGSRLLEGRVPARDAAVLGRASAEGLVCLGKTHMSELAFSGLGLNPSTATPPCVNDAAAVSGGSSSGAAASVAFGLSAGAIGSDTGGSVRVPAAWNDLVGLKTTHGVLPMAGVVPLCPSFDTLGPLGRSVEDCALLFGAMGGRTPDLAGEPLAGKRFMVLETVAMEGLEGTVGAAFDDALDRLSRAGARIERREAPSVARAMPLSPTLFAAEAYGTWRDVIEAQPDLMFAQVRDRFRSGREISAADYVAARTLLDQLRADYLRETASYDAVLLPSCPILPPEKARLESEPDFYVERNLLTLRNTRIGNLMGLPGLTIPTGSPSVGLLLQTPPRTEARLLRIGRAVESALA</sequence>
<keyword evidence="3" id="KW-1185">Reference proteome</keyword>
<dbReference type="STRING" id="315423.SAMN04488020_104242"/>
<organism evidence="2 3">
    <name type="scientific">Palleronia marisminoris</name>
    <dbReference type="NCBI Taxonomy" id="315423"/>
    <lineage>
        <taxon>Bacteria</taxon>
        <taxon>Pseudomonadati</taxon>
        <taxon>Pseudomonadota</taxon>
        <taxon>Alphaproteobacteria</taxon>
        <taxon>Rhodobacterales</taxon>
        <taxon>Roseobacteraceae</taxon>
        <taxon>Palleronia</taxon>
    </lineage>
</organism>
<dbReference type="OrthoDB" id="9811471at2"/>
<accession>A0A1Y5SL24</accession>
<dbReference type="RefSeq" id="WP_085853852.1">
    <property type="nucleotide sequence ID" value="NZ_FOPF01000004.1"/>
</dbReference>
<evidence type="ECO:0000259" key="1">
    <source>
        <dbReference type="Pfam" id="PF01425"/>
    </source>
</evidence>
<protein>
    <submittedName>
        <fullName evidence="2">Glutamyl-tRNA(Gln) amidotransferase subunit A</fullName>
        <ecNumber evidence="2">6.3.5.-</ecNumber>
    </submittedName>
</protein>
<dbReference type="EMBL" id="FWFV01000004">
    <property type="protein sequence ID" value="SLN42892.1"/>
    <property type="molecule type" value="Genomic_DNA"/>
</dbReference>
<dbReference type="InterPro" id="IPR023631">
    <property type="entry name" value="Amidase_dom"/>
</dbReference>
<dbReference type="PANTHER" id="PTHR11895:SF176">
    <property type="entry name" value="AMIDASE AMID-RELATED"/>
    <property type="match status" value="1"/>
</dbReference>
<name>A0A1Y5SL24_9RHOB</name>
<dbReference type="PANTHER" id="PTHR11895">
    <property type="entry name" value="TRANSAMIDASE"/>
    <property type="match status" value="1"/>
</dbReference>
<feature type="domain" description="Amidase" evidence="1">
    <location>
        <begin position="25"/>
        <end position="430"/>
    </location>
</feature>
<keyword evidence="2" id="KW-0808">Transferase</keyword>
<dbReference type="Proteomes" id="UP000193870">
    <property type="component" value="Unassembled WGS sequence"/>
</dbReference>
<dbReference type="Gene3D" id="3.90.1300.10">
    <property type="entry name" value="Amidase signature (AS) domain"/>
    <property type="match status" value="1"/>
</dbReference>
<dbReference type="EC" id="6.3.5.-" evidence="2"/>
<dbReference type="AlphaFoldDB" id="A0A1Y5SL24"/>
<dbReference type="InterPro" id="IPR000120">
    <property type="entry name" value="Amidase"/>
</dbReference>
<dbReference type="GO" id="GO:0016874">
    <property type="term" value="F:ligase activity"/>
    <property type="evidence" value="ECO:0007669"/>
    <property type="project" value="UniProtKB-KW"/>
</dbReference>
<evidence type="ECO:0000313" key="2">
    <source>
        <dbReference type="EMBL" id="SLN42892.1"/>
    </source>
</evidence>
<reference evidence="2 3" key="1">
    <citation type="submission" date="2017-03" db="EMBL/GenBank/DDBJ databases">
        <authorList>
            <person name="Afonso C.L."/>
            <person name="Miller P.J."/>
            <person name="Scott M.A."/>
            <person name="Spackman E."/>
            <person name="Goraichik I."/>
            <person name="Dimitrov K.M."/>
            <person name="Suarez D.L."/>
            <person name="Swayne D.E."/>
        </authorList>
    </citation>
    <scope>NUCLEOTIDE SEQUENCE [LARGE SCALE GENOMIC DNA]</scope>
    <source>
        <strain evidence="2 3">CECT 7066</strain>
    </source>
</reference>
<proteinExistence type="predicted"/>